<accession>A0A8H7YZE7</accession>
<name>A0A8H7YZE7_AJECA</name>
<proteinExistence type="predicted"/>
<comment type="caution">
    <text evidence="1">The sequence shown here is derived from an EMBL/GenBank/DDBJ whole genome shotgun (WGS) entry which is preliminary data.</text>
</comment>
<dbReference type="AlphaFoldDB" id="A0A8H7YZE7"/>
<sequence length="69" mass="7977">MTKAKPTCYHATSALRTQYTVVLFDLCCFFSPSSKLEGRHERHSLGSSRIATLRFVFETLIDYAFRWAL</sequence>
<evidence type="ECO:0000313" key="1">
    <source>
        <dbReference type="EMBL" id="KAG5299936.1"/>
    </source>
</evidence>
<organism evidence="1 2">
    <name type="scientific">Ajellomyces capsulatus</name>
    <name type="common">Darling's disease fungus</name>
    <name type="synonym">Histoplasma capsulatum</name>
    <dbReference type="NCBI Taxonomy" id="5037"/>
    <lineage>
        <taxon>Eukaryota</taxon>
        <taxon>Fungi</taxon>
        <taxon>Dikarya</taxon>
        <taxon>Ascomycota</taxon>
        <taxon>Pezizomycotina</taxon>
        <taxon>Eurotiomycetes</taxon>
        <taxon>Eurotiomycetidae</taxon>
        <taxon>Onygenales</taxon>
        <taxon>Ajellomycetaceae</taxon>
        <taxon>Histoplasma</taxon>
    </lineage>
</organism>
<reference evidence="1 2" key="1">
    <citation type="submission" date="2021-01" db="EMBL/GenBank/DDBJ databases">
        <title>Chromosome-level genome assembly of a human fungal pathogen reveals clustering of transcriptionally co-regulated genes.</title>
        <authorList>
            <person name="Voorhies M."/>
            <person name="Cohen S."/>
            <person name="Shea T.P."/>
            <person name="Petrus S."/>
            <person name="Munoz J.F."/>
            <person name="Poplawski S."/>
            <person name="Goldman W.E."/>
            <person name="Michael T."/>
            <person name="Cuomo C.A."/>
            <person name="Sil A."/>
            <person name="Beyhan S."/>
        </authorList>
    </citation>
    <scope>NUCLEOTIDE SEQUENCE [LARGE SCALE GENOMIC DNA]</scope>
    <source>
        <strain evidence="1 2">G184AR</strain>
    </source>
</reference>
<evidence type="ECO:0000313" key="2">
    <source>
        <dbReference type="Proteomes" id="UP000670092"/>
    </source>
</evidence>
<dbReference type="EMBL" id="JAEVHI010000002">
    <property type="protein sequence ID" value="KAG5299936.1"/>
    <property type="molecule type" value="Genomic_DNA"/>
</dbReference>
<dbReference type="VEuPathDB" id="FungiDB:I7I52_10414"/>
<protein>
    <submittedName>
        <fullName evidence="1">Uncharacterized protein</fullName>
    </submittedName>
</protein>
<dbReference type="Proteomes" id="UP000670092">
    <property type="component" value="Unassembled WGS sequence"/>
</dbReference>
<gene>
    <name evidence="1" type="ORF">I7I52_10414</name>
</gene>